<comment type="caution">
    <text evidence="1">The sequence shown here is derived from an EMBL/GenBank/DDBJ whole genome shotgun (WGS) entry which is preliminary data.</text>
</comment>
<dbReference type="STRING" id="3818.A0A445EU42"/>
<dbReference type="PANTHER" id="PTHR31286">
    <property type="entry name" value="GLYCINE-RICH CELL WALL STRUCTURAL PROTEIN 1.8-LIKE"/>
    <property type="match status" value="1"/>
</dbReference>
<dbReference type="InterPro" id="IPR040256">
    <property type="entry name" value="At4g02000-like"/>
</dbReference>
<dbReference type="EMBL" id="SDMP01000001">
    <property type="protein sequence ID" value="RYR78813.1"/>
    <property type="molecule type" value="Genomic_DNA"/>
</dbReference>
<keyword evidence="2" id="KW-1185">Reference proteome</keyword>
<dbReference type="PANTHER" id="PTHR31286:SF178">
    <property type="entry name" value="DUF4283 DOMAIN-CONTAINING PROTEIN"/>
    <property type="match status" value="1"/>
</dbReference>
<dbReference type="Proteomes" id="UP000289738">
    <property type="component" value="Chromosome A01"/>
</dbReference>
<dbReference type="AlphaFoldDB" id="A0A445EU42"/>
<gene>
    <name evidence="1" type="ORF">Ahy_A01g003672</name>
</gene>
<sequence length="163" mass="18656">MTNFEKETIEGKTITLEKKEQHKFKIDCINLVGKVISNKKLPFKTIKNTLLGIWGNPEASKTREKGSQILKGGPWSIRGQLLNLQTWTQGISVNEVAYDYLEFWVQIHELPQEYINADTTRDIGSRMGIVTEVKDPRVEEILERTFLRVRVAIDASKPLPIGF</sequence>
<organism evidence="1 2">
    <name type="scientific">Arachis hypogaea</name>
    <name type="common">Peanut</name>
    <dbReference type="NCBI Taxonomy" id="3818"/>
    <lineage>
        <taxon>Eukaryota</taxon>
        <taxon>Viridiplantae</taxon>
        <taxon>Streptophyta</taxon>
        <taxon>Embryophyta</taxon>
        <taxon>Tracheophyta</taxon>
        <taxon>Spermatophyta</taxon>
        <taxon>Magnoliopsida</taxon>
        <taxon>eudicotyledons</taxon>
        <taxon>Gunneridae</taxon>
        <taxon>Pentapetalae</taxon>
        <taxon>rosids</taxon>
        <taxon>fabids</taxon>
        <taxon>Fabales</taxon>
        <taxon>Fabaceae</taxon>
        <taxon>Papilionoideae</taxon>
        <taxon>50 kb inversion clade</taxon>
        <taxon>dalbergioids sensu lato</taxon>
        <taxon>Dalbergieae</taxon>
        <taxon>Pterocarpus clade</taxon>
        <taxon>Arachis</taxon>
    </lineage>
</organism>
<name>A0A445EU42_ARAHY</name>
<evidence type="ECO:0000313" key="1">
    <source>
        <dbReference type="EMBL" id="RYR78813.1"/>
    </source>
</evidence>
<evidence type="ECO:0000313" key="2">
    <source>
        <dbReference type="Proteomes" id="UP000289738"/>
    </source>
</evidence>
<proteinExistence type="predicted"/>
<accession>A0A445EU42</accession>
<reference evidence="1 2" key="1">
    <citation type="submission" date="2019-01" db="EMBL/GenBank/DDBJ databases">
        <title>Sequencing of cultivated peanut Arachis hypogaea provides insights into genome evolution and oil improvement.</title>
        <authorList>
            <person name="Chen X."/>
        </authorList>
    </citation>
    <scope>NUCLEOTIDE SEQUENCE [LARGE SCALE GENOMIC DNA]</scope>
    <source>
        <strain evidence="2">cv. Fuhuasheng</strain>
        <tissue evidence="1">Leaves</tissue>
    </source>
</reference>
<protein>
    <submittedName>
        <fullName evidence="1">Uncharacterized protein</fullName>
    </submittedName>
</protein>